<dbReference type="EMBL" id="CMVM020000345">
    <property type="status" value="NOT_ANNOTATED_CDS"/>
    <property type="molecule type" value="Genomic_DNA"/>
</dbReference>
<evidence type="ECO:0000313" key="2">
    <source>
        <dbReference type="Proteomes" id="UP000024404"/>
    </source>
</evidence>
<dbReference type="AlphaFoldDB" id="A0A8R1XNN1"/>
<reference evidence="2" key="1">
    <citation type="submission" date="2013-10" db="EMBL/GenBank/DDBJ databases">
        <title>Genome sequencing of Onchocerca volvulus.</title>
        <authorList>
            <person name="Cotton J."/>
            <person name="Tsai J."/>
            <person name="Stanley E."/>
            <person name="Tracey A."/>
            <person name="Holroyd N."/>
            <person name="Lustigman S."/>
            <person name="Berriman M."/>
        </authorList>
    </citation>
    <scope>NUCLEOTIDE SEQUENCE</scope>
</reference>
<protein>
    <submittedName>
        <fullName evidence="1">Uncharacterized protein</fullName>
    </submittedName>
</protein>
<accession>A0A8R1XNN1</accession>
<proteinExistence type="predicted"/>
<evidence type="ECO:0000313" key="1">
    <source>
        <dbReference type="EnsemblMetazoa" id="OVOC10746.1"/>
    </source>
</evidence>
<keyword evidence="2" id="KW-1185">Reference proteome</keyword>
<name>A0A8R1XNN1_ONCVO</name>
<dbReference type="EnsemblMetazoa" id="OVOC10746.1">
    <property type="protein sequence ID" value="OVOC10746.1"/>
    <property type="gene ID" value="WBGene00247555"/>
</dbReference>
<sequence length="67" mass="7625">MFFQSICPLSTIALNSEIWHARKKFRNGQIMGESEMDKIALANNSSRIKRTSLPKRALAQISINTFI</sequence>
<dbReference type="Proteomes" id="UP000024404">
    <property type="component" value="Unassembled WGS sequence"/>
</dbReference>
<reference evidence="1" key="2">
    <citation type="submission" date="2022-06" db="UniProtKB">
        <authorList>
            <consortium name="EnsemblMetazoa"/>
        </authorList>
    </citation>
    <scope>IDENTIFICATION</scope>
</reference>
<organism evidence="1 2">
    <name type="scientific">Onchocerca volvulus</name>
    <dbReference type="NCBI Taxonomy" id="6282"/>
    <lineage>
        <taxon>Eukaryota</taxon>
        <taxon>Metazoa</taxon>
        <taxon>Ecdysozoa</taxon>
        <taxon>Nematoda</taxon>
        <taxon>Chromadorea</taxon>
        <taxon>Rhabditida</taxon>
        <taxon>Spirurina</taxon>
        <taxon>Spiruromorpha</taxon>
        <taxon>Filarioidea</taxon>
        <taxon>Onchocercidae</taxon>
        <taxon>Onchocerca</taxon>
    </lineage>
</organism>